<comment type="caution">
    <text evidence="2">The sequence shown here is derived from an EMBL/GenBank/DDBJ whole genome shotgun (WGS) entry which is preliminary data.</text>
</comment>
<feature type="domain" description="Thoeris protein ThsB TIR-like" evidence="1">
    <location>
        <begin position="3"/>
        <end position="68"/>
    </location>
</feature>
<dbReference type="EMBL" id="JBHSEN010000003">
    <property type="protein sequence ID" value="MFC4431012.1"/>
    <property type="molecule type" value="Genomic_DNA"/>
</dbReference>
<dbReference type="Pfam" id="PF08937">
    <property type="entry name" value="ThsB_TIR"/>
    <property type="match status" value="1"/>
</dbReference>
<organism evidence="2 3">
    <name type="scientific">Citricoccus alkalitolerans</name>
    <dbReference type="NCBI Taxonomy" id="246603"/>
    <lineage>
        <taxon>Bacteria</taxon>
        <taxon>Bacillati</taxon>
        <taxon>Actinomycetota</taxon>
        <taxon>Actinomycetes</taxon>
        <taxon>Micrococcales</taxon>
        <taxon>Micrococcaceae</taxon>
        <taxon>Citricoccus</taxon>
    </lineage>
</organism>
<dbReference type="SUPFAM" id="SSF52206">
    <property type="entry name" value="Hypothetical protein MTH538"/>
    <property type="match status" value="1"/>
</dbReference>
<accession>A0ABV8Y2E6</accession>
<keyword evidence="3" id="KW-1185">Reference proteome</keyword>
<dbReference type="RefSeq" id="WP_344231061.1">
    <property type="nucleotide sequence ID" value="NZ_BAAALH010000003.1"/>
</dbReference>
<sequence>MLNSQAWYQVHRNGTEAIRGRIDDQLSQSEAVIVLIGNQTATRKWVRYEIEKAWQDRKPLLGVYIHGLPSNNIIGSAGPDPFDTTRDMFGIPVFSPTARDWRGNVDPEATFENLSQNLET</sequence>
<dbReference type="Gene3D" id="3.40.50.11200">
    <property type="match status" value="1"/>
</dbReference>
<evidence type="ECO:0000313" key="2">
    <source>
        <dbReference type="EMBL" id="MFC4431012.1"/>
    </source>
</evidence>
<reference evidence="3" key="1">
    <citation type="journal article" date="2019" name="Int. J. Syst. Evol. Microbiol.">
        <title>The Global Catalogue of Microorganisms (GCM) 10K type strain sequencing project: providing services to taxonomists for standard genome sequencing and annotation.</title>
        <authorList>
            <consortium name="The Broad Institute Genomics Platform"/>
            <consortium name="The Broad Institute Genome Sequencing Center for Infectious Disease"/>
            <person name="Wu L."/>
            <person name="Ma J."/>
        </authorList>
    </citation>
    <scope>NUCLEOTIDE SEQUENCE [LARGE SCALE GENOMIC DNA]</scope>
    <source>
        <strain evidence="3">CGMCC 1.12125</strain>
    </source>
</reference>
<gene>
    <name evidence="2" type="ORF">ACFO0K_15185</name>
</gene>
<dbReference type="Proteomes" id="UP001595965">
    <property type="component" value="Unassembled WGS sequence"/>
</dbReference>
<dbReference type="InterPro" id="IPR015032">
    <property type="entry name" value="ThsB__TIR-like_domain"/>
</dbReference>
<evidence type="ECO:0000259" key="1">
    <source>
        <dbReference type="Pfam" id="PF08937"/>
    </source>
</evidence>
<name>A0ABV8Y2E6_9MICC</name>
<proteinExistence type="predicted"/>
<protein>
    <submittedName>
        <fullName evidence="2">TIR domain-containing protein</fullName>
    </submittedName>
</protein>
<evidence type="ECO:0000313" key="3">
    <source>
        <dbReference type="Proteomes" id="UP001595965"/>
    </source>
</evidence>
<dbReference type="InterPro" id="IPR036490">
    <property type="entry name" value="ThsB_TIR-like_sf"/>
</dbReference>